<comment type="caution">
    <text evidence="1">The sequence shown here is derived from an EMBL/GenBank/DDBJ whole genome shotgun (WGS) entry which is preliminary data.</text>
</comment>
<dbReference type="SUPFAM" id="SSF53098">
    <property type="entry name" value="Ribonuclease H-like"/>
    <property type="match status" value="1"/>
</dbReference>
<evidence type="ECO:0000313" key="1">
    <source>
        <dbReference type="EMBL" id="PVX77185.1"/>
    </source>
</evidence>
<name>A0ABX5KJN7_9BURK</name>
<dbReference type="InterPro" id="IPR036397">
    <property type="entry name" value="RNaseH_sf"/>
</dbReference>
<dbReference type="EMBL" id="QEOB01000015">
    <property type="protein sequence ID" value="PVX77185.1"/>
    <property type="molecule type" value="Genomic_DNA"/>
</dbReference>
<keyword evidence="2" id="KW-1185">Reference proteome</keyword>
<proteinExistence type="predicted"/>
<dbReference type="Gene3D" id="3.30.420.10">
    <property type="entry name" value="Ribonuclease H-like superfamily/Ribonuclease H"/>
    <property type="match status" value="1"/>
</dbReference>
<dbReference type="InterPro" id="IPR045290">
    <property type="entry name" value="MOC1-like"/>
</dbReference>
<dbReference type="Proteomes" id="UP000245712">
    <property type="component" value="Unassembled WGS sequence"/>
</dbReference>
<evidence type="ECO:0000313" key="2">
    <source>
        <dbReference type="Proteomes" id="UP000245712"/>
    </source>
</evidence>
<dbReference type="PANTHER" id="PTHR36015">
    <property type="entry name" value="HOLLIDAY JUNCTION RESOLVASE MOC1, CHLOROPLASTIC-RELATED"/>
    <property type="match status" value="1"/>
</dbReference>
<accession>A0ABX5KJN7</accession>
<protein>
    <submittedName>
        <fullName evidence="1">Uncharacterized protein</fullName>
    </submittedName>
</protein>
<dbReference type="InterPro" id="IPR012337">
    <property type="entry name" value="RNaseH-like_sf"/>
</dbReference>
<sequence>MLIAGIDPGLTGAVAFMDQNGLRFVFDLPTKPRPNIGPDARVKRQCDGHALSVLLQTHADPRERLLVVLEDVRMMGGKNNAMQAQEALIHTRGVIEGVLGAKGYDVAIVAPRTWKRFYGLGSDKAECLTTARTLFGNDYLARAKDHNRAEAMLIARYGQRTLT</sequence>
<gene>
    <name evidence="1" type="ORF">C7402_115244</name>
</gene>
<dbReference type="PANTHER" id="PTHR36015:SF6">
    <property type="entry name" value="HOLLIDAY JUNCTION RESOLVASE MOC1, CHLOROPLASTIC-RELATED"/>
    <property type="match status" value="1"/>
</dbReference>
<reference evidence="1 2" key="1">
    <citation type="submission" date="2018-05" db="EMBL/GenBank/DDBJ databases">
        <title>Genomic Encyclopedia of Type Strains, Phase IV (KMG-V): Genome sequencing to study the core and pangenomes of soil and plant-associated prokaryotes.</title>
        <authorList>
            <person name="Whitman W."/>
        </authorList>
    </citation>
    <scope>NUCLEOTIDE SEQUENCE [LARGE SCALE GENOMIC DNA]</scope>
    <source>
        <strain evidence="1 2">SCZa-39</strain>
    </source>
</reference>
<dbReference type="RefSeq" id="WP_116613117.1">
    <property type="nucleotide sequence ID" value="NZ_QEOB01000015.1"/>
</dbReference>
<organism evidence="1 2">
    <name type="scientific">Paraburkholderia unamae</name>
    <dbReference type="NCBI Taxonomy" id="219649"/>
    <lineage>
        <taxon>Bacteria</taxon>
        <taxon>Pseudomonadati</taxon>
        <taxon>Pseudomonadota</taxon>
        <taxon>Betaproteobacteria</taxon>
        <taxon>Burkholderiales</taxon>
        <taxon>Burkholderiaceae</taxon>
        <taxon>Paraburkholderia</taxon>
    </lineage>
</organism>
<dbReference type="CDD" id="cd22992">
    <property type="entry name" value="MOC1"/>
    <property type="match status" value="1"/>
</dbReference>